<dbReference type="EMBL" id="BKCJ011063642">
    <property type="protein sequence ID" value="GFC78013.1"/>
    <property type="molecule type" value="Genomic_DNA"/>
</dbReference>
<evidence type="ECO:0000313" key="1">
    <source>
        <dbReference type="EMBL" id="GFC78013.1"/>
    </source>
</evidence>
<feature type="non-terminal residue" evidence="1">
    <location>
        <position position="1"/>
    </location>
</feature>
<protein>
    <submittedName>
        <fullName evidence="1">Uncharacterized protein</fullName>
    </submittedName>
</protein>
<name>A0A699QVQ4_TANCI</name>
<accession>A0A699QVQ4</accession>
<feature type="non-terminal residue" evidence="1">
    <location>
        <position position="132"/>
    </location>
</feature>
<organism evidence="1">
    <name type="scientific">Tanacetum cinerariifolium</name>
    <name type="common">Dalmatian daisy</name>
    <name type="synonym">Chrysanthemum cinerariifolium</name>
    <dbReference type="NCBI Taxonomy" id="118510"/>
    <lineage>
        <taxon>Eukaryota</taxon>
        <taxon>Viridiplantae</taxon>
        <taxon>Streptophyta</taxon>
        <taxon>Embryophyta</taxon>
        <taxon>Tracheophyta</taxon>
        <taxon>Spermatophyta</taxon>
        <taxon>Magnoliopsida</taxon>
        <taxon>eudicotyledons</taxon>
        <taxon>Gunneridae</taxon>
        <taxon>Pentapetalae</taxon>
        <taxon>asterids</taxon>
        <taxon>campanulids</taxon>
        <taxon>Asterales</taxon>
        <taxon>Asteraceae</taxon>
        <taxon>Asteroideae</taxon>
        <taxon>Anthemideae</taxon>
        <taxon>Anthemidinae</taxon>
        <taxon>Tanacetum</taxon>
    </lineage>
</organism>
<sequence length="132" mass="15310">DKGKGILIEAPKPMKKKDQIEMDAEYKAAKRRKLHEQAKEDEDLKKQLETMFEKTDGQDAIWRNQQSVYGKALVKSLKLLTLCGVDIISLTTTNFILLVKRRYPLSRFTLEQLVNVTRLQVEEESEMSLELL</sequence>
<dbReference type="AlphaFoldDB" id="A0A699QVQ4"/>
<gene>
    <name evidence="1" type="ORF">Tci_849983</name>
</gene>
<comment type="caution">
    <text evidence="1">The sequence shown here is derived from an EMBL/GenBank/DDBJ whole genome shotgun (WGS) entry which is preliminary data.</text>
</comment>
<reference evidence="1" key="1">
    <citation type="journal article" date="2019" name="Sci. Rep.">
        <title>Draft genome of Tanacetum cinerariifolium, the natural source of mosquito coil.</title>
        <authorList>
            <person name="Yamashiro T."/>
            <person name="Shiraishi A."/>
            <person name="Satake H."/>
            <person name="Nakayama K."/>
        </authorList>
    </citation>
    <scope>NUCLEOTIDE SEQUENCE</scope>
</reference>
<proteinExistence type="predicted"/>